<organism evidence="3 4">
    <name type="scientific">Aquisalimonas asiatica</name>
    <dbReference type="NCBI Taxonomy" id="406100"/>
    <lineage>
        <taxon>Bacteria</taxon>
        <taxon>Pseudomonadati</taxon>
        <taxon>Pseudomonadota</taxon>
        <taxon>Gammaproteobacteria</taxon>
        <taxon>Chromatiales</taxon>
        <taxon>Ectothiorhodospiraceae</taxon>
        <taxon>Aquisalimonas</taxon>
    </lineage>
</organism>
<dbReference type="RefSeq" id="WP_091645875.1">
    <property type="nucleotide sequence ID" value="NZ_FOEG01000011.1"/>
</dbReference>
<dbReference type="EMBL" id="FOEG01000011">
    <property type="protein sequence ID" value="SEP12759.1"/>
    <property type="molecule type" value="Genomic_DNA"/>
</dbReference>
<evidence type="ECO:0008006" key="5">
    <source>
        <dbReference type="Google" id="ProtNLM"/>
    </source>
</evidence>
<feature type="region of interest" description="Disordered" evidence="1">
    <location>
        <begin position="29"/>
        <end position="66"/>
    </location>
</feature>
<feature type="signal peptide" evidence="2">
    <location>
        <begin position="1"/>
        <end position="26"/>
    </location>
</feature>
<proteinExistence type="predicted"/>
<dbReference type="Proteomes" id="UP000199657">
    <property type="component" value="Unassembled WGS sequence"/>
</dbReference>
<gene>
    <name evidence="3" type="ORF">SAMN04488052_11135</name>
</gene>
<reference evidence="3 4" key="1">
    <citation type="submission" date="2016-10" db="EMBL/GenBank/DDBJ databases">
        <authorList>
            <person name="de Groot N.N."/>
        </authorList>
    </citation>
    <scope>NUCLEOTIDE SEQUENCE [LARGE SCALE GENOMIC DNA]</scope>
    <source>
        <strain evidence="3 4">CGMCC 1.6291</strain>
    </source>
</reference>
<evidence type="ECO:0000256" key="1">
    <source>
        <dbReference type="SAM" id="MobiDB-lite"/>
    </source>
</evidence>
<name>A0A1H8VBF7_9GAMM</name>
<keyword evidence="2" id="KW-0732">Signal</keyword>
<keyword evidence="4" id="KW-1185">Reference proteome</keyword>
<protein>
    <recommendedName>
        <fullName evidence="5">Secreted protein</fullName>
    </recommendedName>
</protein>
<sequence>MSGATDALMRRAGLVVVLAFAVGAVAGCTTPGDIADEVSEQAEKERDRQNAERSHREGMGSLEDRR</sequence>
<dbReference type="STRING" id="406100.SAMN04488052_11135"/>
<evidence type="ECO:0000256" key="2">
    <source>
        <dbReference type="SAM" id="SignalP"/>
    </source>
</evidence>
<feature type="compositionally biased region" description="Basic and acidic residues" evidence="1">
    <location>
        <begin position="41"/>
        <end position="66"/>
    </location>
</feature>
<accession>A0A1H8VBF7</accession>
<evidence type="ECO:0000313" key="3">
    <source>
        <dbReference type="EMBL" id="SEP12759.1"/>
    </source>
</evidence>
<evidence type="ECO:0000313" key="4">
    <source>
        <dbReference type="Proteomes" id="UP000199657"/>
    </source>
</evidence>
<dbReference type="AlphaFoldDB" id="A0A1H8VBF7"/>
<feature type="chain" id="PRO_5011588321" description="Secreted protein" evidence="2">
    <location>
        <begin position="27"/>
        <end position="66"/>
    </location>
</feature>